<feature type="region of interest" description="Disordered" evidence="1">
    <location>
        <begin position="1"/>
        <end position="20"/>
    </location>
</feature>
<dbReference type="Proteomes" id="UP001157006">
    <property type="component" value="Chromosome 6"/>
</dbReference>
<evidence type="ECO:0000313" key="4">
    <source>
        <dbReference type="Proteomes" id="UP001157006"/>
    </source>
</evidence>
<keyword evidence="2" id="KW-1133">Transmembrane helix</keyword>
<evidence type="ECO:0000256" key="2">
    <source>
        <dbReference type="SAM" id="Phobius"/>
    </source>
</evidence>
<gene>
    <name evidence="3" type="ORF">VFH_VI192680</name>
</gene>
<protein>
    <submittedName>
        <fullName evidence="3">Uncharacterized protein</fullName>
    </submittedName>
</protein>
<keyword evidence="4" id="KW-1185">Reference proteome</keyword>
<dbReference type="Pfam" id="PF04749">
    <property type="entry name" value="PLAC8"/>
    <property type="match status" value="1"/>
</dbReference>
<keyword evidence="2" id="KW-0472">Membrane</keyword>
<keyword evidence="2" id="KW-0812">Transmembrane</keyword>
<dbReference type="PANTHER" id="PTHR15907">
    <property type="entry name" value="DUF614 FAMILY PROTEIN-RELATED"/>
    <property type="match status" value="1"/>
</dbReference>
<evidence type="ECO:0000313" key="3">
    <source>
        <dbReference type="EMBL" id="CAI8619886.1"/>
    </source>
</evidence>
<accession>A0AAV1BBR0</accession>
<dbReference type="AlphaFoldDB" id="A0AAV1BBR0"/>
<dbReference type="EMBL" id="OX451741">
    <property type="protein sequence ID" value="CAI8619886.1"/>
    <property type="molecule type" value="Genomic_DNA"/>
</dbReference>
<dbReference type="InterPro" id="IPR006461">
    <property type="entry name" value="PLAC_motif_containing"/>
</dbReference>
<evidence type="ECO:0000256" key="1">
    <source>
        <dbReference type="SAM" id="MobiDB-lite"/>
    </source>
</evidence>
<feature type="transmembrane region" description="Helical" evidence="2">
    <location>
        <begin position="97"/>
        <end position="116"/>
    </location>
</feature>
<name>A0AAV1BBR0_VICFA</name>
<sequence length="195" mass="21084">MYPPQEGKPSYNQPQSGAATGFPVSYNSNTSTYSGTTASDYHPPPPLPKPIVEWSSGLCDCCSDPGKSCITFWCPCITFGQVAEIIDKGSTSCGASGALYTLICCVIGCGCLYSCFYRSKMRQQYGLKGNDCTDCLIHCCCEACALCQEYRELEHRGFNMVIGWHGNVEQRTRGIVMASNAATTTAPTVELGMSR</sequence>
<reference evidence="3 4" key="1">
    <citation type="submission" date="2023-01" db="EMBL/GenBank/DDBJ databases">
        <authorList>
            <person name="Kreplak J."/>
        </authorList>
    </citation>
    <scope>NUCLEOTIDE SEQUENCE [LARGE SCALE GENOMIC DNA]</scope>
</reference>
<dbReference type="NCBIfam" id="TIGR01571">
    <property type="entry name" value="A_thal_Cys_rich"/>
    <property type="match status" value="1"/>
</dbReference>
<proteinExistence type="predicted"/>
<organism evidence="3 4">
    <name type="scientific">Vicia faba</name>
    <name type="common">Broad bean</name>
    <name type="synonym">Faba vulgaris</name>
    <dbReference type="NCBI Taxonomy" id="3906"/>
    <lineage>
        <taxon>Eukaryota</taxon>
        <taxon>Viridiplantae</taxon>
        <taxon>Streptophyta</taxon>
        <taxon>Embryophyta</taxon>
        <taxon>Tracheophyta</taxon>
        <taxon>Spermatophyta</taxon>
        <taxon>Magnoliopsida</taxon>
        <taxon>eudicotyledons</taxon>
        <taxon>Gunneridae</taxon>
        <taxon>Pentapetalae</taxon>
        <taxon>rosids</taxon>
        <taxon>fabids</taxon>
        <taxon>Fabales</taxon>
        <taxon>Fabaceae</taxon>
        <taxon>Papilionoideae</taxon>
        <taxon>50 kb inversion clade</taxon>
        <taxon>NPAAA clade</taxon>
        <taxon>Hologalegina</taxon>
        <taxon>IRL clade</taxon>
        <taxon>Fabeae</taxon>
        <taxon>Vicia</taxon>
    </lineage>
</organism>